<feature type="chain" id="PRO_5007652988" evidence="2">
    <location>
        <begin position="23"/>
        <end position="110"/>
    </location>
</feature>
<evidence type="ECO:0000313" key="4">
    <source>
        <dbReference type="EMBL" id="AEK80925.1"/>
    </source>
</evidence>
<reference evidence="5" key="1">
    <citation type="journal article" date="2011" name="Plant Cell">
        <title>Transcriptional programming and functional interactions within the Phytophthora sojae RXLR effector repertoire.</title>
        <authorList>
            <person name="Wang Q."/>
            <person name="Han C."/>
            <person name="Ferreira A.O."/>
            <person name="Yu X."/>
            <person name="Ye W."/>
            <person name="Tripathy S."/>
            <person name="Kale S.D."/>
            <person name="Gu B."/>
            <person name="Sheng Y."/>
            <person name="Sui Y."/>
            <person name="Wang X."/>
            <person name="Zhang Z."/>
            <person name="Cheng B."/>
            <person name="Dong S."/>
            <person name="Shan W."/>
            <person name="Zheng X."/>
            <person name="Dou D."/>
            <person name="Tyler B.M."/>
            <person name="Wang Y."/>
        </authorList>
    </citation>
    <scope>NUCLEOTIDE SEQUENCE</scope>
    <source>
        <strain evidence="3">P7064</strain>
        <strain evidence="4">P7074</strain>
        <strain evidence="5">P7076</strain>
    </source>
</reference>
<gene>
    <name evidence="5" type="primary">Avh</name>
</gene>
<evidence type="ECO:0000256" key="1">
    <source>
        <dbReference type="SAM" id="MobiDB-lite"/>
    </source>
</evidence>
<name>E0W4T4_PHYSO</name>
<proteinExistence type="predicted"/>
<evidence type="ECO:0000313" key="3">
    <source>
        <dbReference type="EMBL" id="AEK80924.1"/>
    </source>
</evidence>
<feature type="region of interest" description="Disordered" evidence="1">
    <location>
        <begin position="22"/>
        <end position="63"/>
    </location>
</feature>
<organism evidence="5">
    <name type="scientific">Phytophthora sojae</name>
    <name type="common">Soybean stem and root rot agent</name>
    <name type="synonym">Phytophthora megasperma f. sp. glycines</name>
    <dbReference type="NCBI Taxonomy" id="67593"/>
    <lineage>
        <taxon>Eukaryota</taxon>
        <taxon>Sar</taxon>
        <taxon>Stramenopiles</taxon>
        <taxon>Oomycota</taxon>
        <taxon>Peronosporomycetes</taxon>
        <taxon>Peronosporales</taxon>
        <taxon>Peronosporaceae</taxon>
        <taxon>Phytophthora</taxon>
    </lineage>
</organism>
<keyword evidence="2" id="KW-0732">Signal</keyword>
<dbReference type="EMBL" id="JN254111">
    <property type="protein sequence ID" value="AEK80924.1"/>
    <property type="molecule type" value="Genomic_DNA"/>
</dbReference>
<feature type="compositionally biased region" description="Basic and acidic residues" evidence="1">
    <location>
        <begin position="24"/>
        <end position="53"/>
    </location>
</feature>
<dbReference type="KEGG" id="psoj:PHYSODRAFT_288855"/>
<protein>
    <submittedName>
        <fullName evidence="5">Avh209</fullName>
    </submittedName>
</protein>
<sequence length="110" mass="11788">MPLPRLLLLLLAPCIATSNAVAAAEDRSPSLESKTRHNDPGNRRAASGDEGRTRNFGNEEGEERELAFLSKLKGVSRMKKSGLPTNVASLRKNPGVVEALAKNPSVGLRL</sequence>
<evidence type="ECO:0000313" key="5">
    <source>
        <dbReference type="EMBL" id="AEK80926.1"/>
    </source>
</evidence>
<dbReference type="EMBL" id="JN254113">
    <property type="protein sequence ID" value="AEK80926.1"/>
    <property type="molecule type" value="Genomic_DNA"/>
</dbReference>
<dbReference type="EMBL" id="JN254112">
    <property type="protein sequence ID" value="AEK80925.1"/>
    <property type="molecule type" value="Genomic_DNA"/>
</dbReference>
<dbReference type="RefSeq" id="XP_009536689.1">
    <property type="nucleotide sequence ID" value="XM_009538394.1"/>
</dbReference>
<accession>E0W4T4</accession>
<dbReference type="VEuPathDB" id="FungiDB:PHYSODRAFT_288855"/>
<dbReference type="AlphaFoldDB" id="E0W4T4"/>
<feature type="signal peptide" evidence="2">
    <location>
        <begin position="1"/>
        <end position="22"/>
    </location>
</feature>
<evidence type="ECO:0000256" key="2">
    <source>
        <dbReference type="SAM" id="SignalP"/>
    </source>
</evidence>